<evidence type="ECO:0000256" key="6">
    <source>
        <dbReference type="ARBA" id="ARBA00022729"/>
    </source>
</evidence>
<comment type="caution">
    <text evidence="16">The sequence shown here is derived from an EMBL/GenBank/DDBJ whole genome shotgun (WGS) entry which is preliminary data.</text>
</comment>
<feature type="domain" description="TonB-dependent receptor-like beta-barrel" evidence="14">
    <location>
        <begin position="291"/>
        <end position="776"/>
    </location>
</feature>
<keyword evidence="4" id="KW-0410">Iron transport</keyword>
<dbReference type="InterPro" id="IPR036942">
    <property type="entry name" value="Beta-barrel_TonB_sf"/>
</dbReference>
<keyword evidence="8" id="KW-0406">Ion transport</keyword>
<dbReference type="InterPro" id="IPR012910">
    <property type="entry name" value="Plug_dom"/>
</dbReference>
<proteinExistence type="inferred from homology"/>
<keyword evidence="17" id="KW-1185">Reference proteome</keyword>
<evidence type="ECO:0000259" key="14">
    <source>
        <dbReference type="Pfam" id="PF00593"/>
    </source>
</evidence>
<dbReference type="Gene3D" id="2.170.130.10">
    <property type="entry name" value="TonB-dependent receptor, plug domain"/>
    <property type="match status" value="1"/>
</dbReference>
<evidence type="ECO:0000256" key="12">
    <source>
        <dbReference type="PROSITE-ProRule" id="PRU01360"/>
    </source>
</evidence>
<evidence type="ECO:0000256" key="10">
    <source>
        <dbReference type="ARBA" id="ARBA00023136"/>
    </source>
</evidence>
<evidence type="ECO:0000256" key="7">
    <source>
        <dbReference type="ARBA" id="ARBA00023004"/>
    </source>
</evidence>
<dbReference type="PANTHER" id="PTHR32552">
    <property type="entry name" value="FERRICHROME IRON RECEPTOR-RELATED"/>
    <property type="match status" value="1"/>
</dbReference>
<dbReference type="InterPro" id="IPR039426">
    <property type="entry name" value="TonB-dep_rcpt-like"/>
</dbReference>
<dbReference type="InterPro" id="IPR000531">
    <property type="entry name" value="Beta-barrel_TonB"/>
</dbReference>
<keyword evidence="2 12" id="KW-0813">Transport</keyword>
<keyword evidence="6" id="KW-0732">Signal</keyword>
<dbReference type="RefSeq" id="WP_353982408.1">
    <property type="nucleotide sequence ID" value="NZ_JBEWLY010000002.1"/>
</dbReference>
<dbReference type="Proteomes" id="UP001548713">
    <property type="component" value="Unassembled WGS sequence"/>
</dbReference>
<dbReference type="Pfam" id="PF07715">
    <property type="entry name" value="Plug"/>
    <property type="match status" value="1"/>
</dbReference>
<evidence type="ECO:0000256" key="11">
    <source>
        <dbReference type="ARBA" id="ARBA00023237"/>
    </source>
</evidence>
<keyword evidence="16" id="KW-0675">Receptor</keyword>
<name>A0ABV2CWM3_9SPHN</name>
<protein>
    <submittedName>
        <fullName evidence="16">TonB-dependent receptor</fullName>
    </submittedName>
</protein>
<evidence type="ECO:0000256" key="9">
    <source>
        <dbReference type="ARBA" id="ARBA00023077"/>
    </source>
</evidence>
<dbReference type="Gene3D" id="2.40.170.20">
    <property type="entry name" value="TonB-dependent receptor, beta-barrel domain"/>
    <property type="match status" value="1"/>
</dbReference>
<reference evidence="16 17" key="1">
    <citation type="submission" date="2024-07" db="EMBL/GenBank/DDBJ databases">
        <title>Novosphingobium kalidii RD2P27.</title>
        <authorList>
            <person name="Sun J.-Q."/>
        </authorList>
    </citation>
    <scope>NUCLEOTIDE SEQUENCE [LARGE SCALE GENOMIC DNA]</scope>
    <source>
        <strain evidence="16 17">RD2P27</strain>
    </source>
</reference>
<keyword evidence="3 12" id="KW-1134">Transmembrane beta strand</keyword>
<dbReference type="PANTHER" id="PTHR32552:SF89">
    <property type="entry name" value="CATECHOLATE SIDEROPHORE RECEPTOR FIU"/>
    <property type="match status" value="1"/>
</dbReference>
<evidence type="ECO:0000256" key="4">
    <source>
        <dbReference type="ARBA" id="ARBA00022496"/>
    </source>
</evidence>
<keyword evidence="5 12" id="KW-0812">Transmembrane</keyword>
<sequence>MLAQDEGKPVTAWEASRAIDDDATVKTGVAKARDPLDSATSTSVLRDNMVVKLAPTSLADLFRNIPGIRVEGGAGEGLNSYTVRGLPLVNGGAKYVQIQEDGLPVLEFGDLTNMGPDAFIRADINVSSVESIRGGSASTFASNAPGGVINLISKTGEEEGGSVLLSSGLGYDSKRVDFDYGHRLGDGWRFHVGGFYRAGEGPRETGYISTRGGQVKANVTKEFAGGYVRFYGKLLDDKFPVYMASPMAITGTNADPKYSELPQFDAVKDTMMSRYITDVPQVDTAGNVVTNSAQSGYRVNTKTVGTDIRFTLGEWSFTERFRYNDTSGEASILDPQIQVAAPTVMLGYFAPGGSLTYASGPQAGAPINPAAVSGNGLLSLTTIGHTNINSLRNVTNDFRGSRVWQVGGGDLTLTGGIYKVYQTIDRDYYGSVVVQDIVGSGNSALVNVKDAAGACVFCNGMFAYDDALNRKQRVNVEYDILAPYGSFNFHKGKIAIGGSIRYDRGKVSGSVAQASARKLIDVNGSGSTAGDRAEQGSSTGAIIGVPYIAPGASQPVDYDYDYVSYSLSTNYRVSDAFSVFARHSLGGRAGADALLFSPAISATTGALLDKSVDHDSVRQTEAGFKFRNNGFALNLTGFYATTSGTYLPVIPDVRGVKTPTLVSRSYRTYGAEFEGAVRQGPFSVAGSLTLTGGEITGAETATLEGNEPRRQPTMLYTLTPQYDVERVTIGANIQGQTSSYSDNVNLLKMPAFTTVGLFGRYRPVDRVELGVNVSNLFDETAIMEVNATAVPSSGVGTVRTLYGRLVSASARFFF</sequence>
<evidence type="ECO:0000256" key="5">
    <source>
        <dbReference type="ARBA" id="ARBA00022692"/>
    </source>
</evidence>
<comment type="similarity">
    <text evidence="12 13">Belongs to the TonB-dependent receptor family.</text>
</comment>
<dbReference type="SUPFAM" id="SSF56935">
    <property type="entry name" value="Porins"/>
    <property type="match status" value="1"/>
</dbReference>
<keyword evidence="10 12" id="KW-0472">Membrane</keyword>
<evidence type="ECO:0000313" key="16">
    <source>
        <dbReference type="EMBL" id="MET1753995.1"/>
    </source>
</evidence>
<evidence type="ECO:0000256" key="8">
    <source>
        <dbReference type="ARBA" id="ARBA00023065"/>
    </source>
</evidence>
<dbReference type="EMBL" id="JBEWLY010000002">
    <property type="protein sequence ID" value="MET1753995.1"/>
    <property type="molecule type" value="Genomic_DNA"/>
</dbReference>
<evidence type="ECO:0000256" key="13">
    <source>
        <dbReference type="RuleBase" id="RU003357"/>
    </source>
</evidence>
<accession>A0ABV2CWM3</accession>
<feature type="domain" description="TonB-dependent receptor plug" evidence="15">
    <location>
        <begin position="36"/>
        <end position="148"/>
    </location>
</feature>
<keyword evidence="9 13" id="KW-0798">TonB box</keyword>
<dbReference type="PROSITE" id="PS52016">
    <property type="entry name" value="TONB_DEPENDENT_REC_3"/>
    <property type="match status" value="1"/>
</dbReference>
<organism evidence="16 17">
    <name type="scientific">Novosphingobium kalidii</name>
    <dbReference type="NCBI Taxonomy" id="3230299"/>
    <lineage>
        <taxon>Bacteria</taxon>
        <taxon>Pseudomonadati</taxon>
        <taxon>Pseudomonadota</taxon>
        <taxon>Alphaproteobacteria</taxon>
        <taxon>Sphingomonadales</taxon>
        <taxon>Sphingomonadaceae</taxon>
        <taxon>Novosphingobium</taxon>
    </lineage>
</organism>
<dbReference type="InterPro" id="IPR037066">
    <property type="entry name" value="Plug_dom_sf"/>
</dbReference>
<evidence type="ECO:0000313" key="17">
    <source>
        <dbReference type="Proteomes" id="UP001548713"/>
    </source>
</evidence>
<evidence type="ECO:0000259" key="15">
    <source>
        <dbReference type="Pfam" id="PF07715"/>
    </source>
</evidence>
<keyword evidence="7" id="KW-0408">Iron</keyword>
<comment type="subcellular location">
    <subcellularLocation>
        <location evidence="1 12">Cell outer membrane</location>
        <topology evidence="1 12">Multi-pass membrane protein</topology>
    </subcellularLocation>
</comment>
<evidence type="ECO:0000256" key="2">
    <source>
        <dbReference type="ARBA" id="ARBA00022448"/>
    </source>
</evidence>
<evidence type="ECO:0000256" key="1">
    <source>
        <dbReference type="ARBA" id="ARBA00004571"/>
    </source>
</evidence>
<gene>
    <name evidence="16" type="ORF">ABVV53_00735</name>
</gene>
<evidence type="ECO:0000256" key="3">
    <source>
        <dbReference type="ARBA" id="ARBA00022452"/>
    </source>
</evidence>
<dbReference type="Pfam" id="PF00593">
    <property type="entry name" value="TonB_dep_Rec_b-barrel"/>
    <property type="match status" value="1"/>
</dbReference>
<keyword evidence="11 12" id="KW-0998">Cell outer membrane</keyword>